<evidence type="ECO:0000313" key="9">
    <source>
        <dbReference type="EMBL" id="AFK45577.1"/>
    </source>
</evidence>
<comment type="caution">
    <text evidence="7">Lacks conserved residue(s) required for the propagation of feature annotation.</text>
</comment>
<comment type="similarity">
    <text evidence="2 7">Belongs to the Casparian strip membrane proteins (CASP) family.</text>
</comment>
<organism evidence="9">
    <name type="scientific">Lotus japonicus</name>
    <name type="common">Lotus corniculatus var. japonicus</name>
    <dbReference type="NCBI Taxonomy" id="34305"/>
    <lineage>
        <taxon>Eukaryota</taxon>
        <taxon>Viridiplantae</taxon>
        <taxon>Streptophyta</taxon>
        <taxon>Embryophyta</taxon>
        <taxon>Tracheophyta</taxon>
        <taxon>Spermatophyta</taxon>
        <taxon>Magnoliopsida</taxon>
        <taxon>eudicotyledons</taxon>
        <taxon>Gunneridae</taxon>
        <taxon>Pentapetalae</taxon>
        <taxon>rosids</taxon>
        <taxon>fabids</taxon>
        <taxon>Fabales</taxon>
        <taxon>Fabaceae</taxon>
        <taxon>Papilionoideae</taxon>
        <taxon>50 kb inversion clade</taxon>
        <taxon>NPAAA clade</taxon>
        <taxon>Hologalegina</taxon>
        <taxon>robinioid clade</taxon>
        <taxon>Loteae</taxon>
        <taxon>Lotus</taxon>
    </lineage>
</organism>
<evidence type="ECO:0000256" key="3">
    <source>
        <dbReference type="ARBA" id="ARBA00022475"/>
    </source>
</evidence>
<keyword evidence="5 7" id="KW-1133">Transmembrane helix</keyword>
<keyword evidence="3 7" id="KW-1003">Cell membrane</keyword>
<reference evidence="9" key="1">
    <citation type="submission" date="2012-05" db="EMBL/GenBank/DDBJ databases">
        <authorList>
            <person name="Krishnakumar V."/>
            <person name="Cheung F."/>
            <person name="Xiao Y."/>
            <person name="Chan A."/>
            <person name="Moskal W.A."/>
            <person name="Town C.D."/>
        </authorList>
    </citation>
    <scope>NUCLEOTIDE SEQUENCE</scope>
</reference>
<feature type="transmembrane region" description="Helical" evidence="7">
    <location>
        <begin position="77"/>
        <end position="100"/>
    </location>
</feature>
<keyword evidence="4 7" id="KW-0812">Transmembrane</keyword>
<evidence type="ECO:0000256" key="2">
    <source>
        <dbReference type="ARBA" id="ARBA00007651"/>
    </source>
</evidence>
<feature type="domain" description="Casparian strip membrane protein" evidence="8">
    <location>
        <begin position="7"/>
        <end position="102"/>
    </location>
</feature>
<evidence type="ECO:0000256" key="4">
    <source>
        <dbReference type="ARBA" id="ARBA00022692"/>
    </source>
</evidence>
<comment type="subcellular location">
    <subcellularLocation>
        <location evidence="1 7">Cell membrane</location>
        <topology evidence="1 7">Multi-pass membrane protein</topology>
    </subcellularLocation>
</comment>
<dbReference type="Pfam" id="PF04535">
    <property type="entry name" value="CASP_dom"/>
    <property type="match status" value="1"/>
</dbReference>
<accession>I3SZ85</accession>
<evidence type="ECO:0000259" key="8">
    <source>
        <dbReference type="Pfam" id="PF04535"/>
    </source>
</evidence>
<sequence length="111" mass="12516">MTMELGIAKAEACLRVTAILFLVLTTCLVAFDSETKVVILPIEKKATYKDMKALKISMWVTSAAAGYNMLMLFKNSLISACSGGNFNGSYLCMAWIYFLLDQHHLKRRCWH</sequence>
<dbReference type="EMBL" id="BT145783">
    <property type="protein sequence ID" value="AFK45577.1"/>
    <property type="molecule type" value="mRNA"/>
</dbReference>
<dbReference type="GO" id="GO:0005886">
    <property type="term" value="C:plasma membrane"/>
    <property type="evidence" value="ECO:0007669"/>
    <property type="project" value="UniProtKB-SubCell"/>
</dbReference>
<evidence type="ECO:0000256" key="1">
    <source>
        <dbReference type="ARBA" id="ARBA00004651"/>
    </source>
</evidence>
<evidence type="ECO:0000256" key="5">
    <source>
        <dbReference type="ARBA" id="ARBA00022989"/>
    </source>
</evidence>
<dbReference type="AlphaFoldDB" id="I3SZ85"/>
<evidence type="ECO:0000256" key="6">
    <source>
        <dbReference type="ARBA" id="ARBA00023136"/>
    </source>
</evidence>
<feature type="transmembrane region" description="Helical" evidence="7">
    <location>
        <begin position="12"/>
        <end position="31"/>
    </location>
</feature>
<dbReference type="InterPro" id="IPR006702">
    <property type="entry name" value="CASP_dom"/>
</dbReference>
<keyword evidence="6 7" id="KW-0472">Membrane</keyword>
<protein>
    <recommendedName>
        <fullName evidence="7">CASP-like protein</fullName>
    </recommendedName>
</protein>
<evidence type="ECO:0000256" key="7">
    <source>
        <dbReference type="RuleBase" id="RU361233"/>
    </source>
</evidence>
<name>I3SZ85_LOTJA</name>
<comment type="subunit">
    <text evidence="7">Homodimer and heterodimers.</text>
</comment>
<proteinExistence type="evidence at transcript level"/>